<feature type="region of interest" description="Disordered" evidence="1">
    <location>
        <begin position="51"/>
        <end position="187"/>
    </location>
</feature>
<comment type="caution">
    <text evidence="3">The sequence shown here is derived from an EMBL/GenBank/DDBJ whole genome shotgun (WGS) entry which is preliminary data.</text>
</comment>
<accession>A0A9N9GE11</accession>
<name>A0A9N9GE11_9GLOM</name>
<evidence type="ECO:0000313" key="3">
    <source>
        <dbReference type="EMBL" id="CAG8595483.1"/>
    </source>
</evidence>
<feature type="compositionally biased region" description="Low complexity" evidence="1">
    <location>
        <begin position="72"/>
        <end position="96"/>
    </location>
</feature>
<feature type="signal peptide" evidence="2">
    <location>
        <begin position="1"/>
        <end position="22"/>
    </location>
</feature>
<feature type="compositionally biased region" description="Pro residues" evidence="1">
    <location>
        <begin position="150"/>
        <end position="168"/>
    </location>
</feature>
<organism evidence="3 4">
    <name type="scientific">Cetraspora pellucida</name>
    <dbReference type="NCBI Taxonomy" id="1433469"/>
    <lineage>
        <taxon>Eukaryota</taxon>
        <taxon>Fungi</taxon>
        <taxon>Fungi incertae sedis</taxon>
        <taxon>Mucoromycota</taxon>
        <taxon>Glomeromycotina</taxon>
        <taxon>Glomeromycetes</taxon>
        <taxon>Diversisporales</taxon>
        <taxon>Gigasporaceae</taxon>
        <taxon>Cetraspora</taxon>
    </lineage>
</organism>
<keyword evidence="2" id="KW-0732">Signal</keyword>
<dbReference type="Proteomes" id="UP000789759">
    <property type="component" value="Unassembled WGS sequence"/>
</dbReference>
<proteinExistence type="predicted"/>
<sequence>MVQNKFLFFLYFVIIFISAATAVAQGSSPAIKIPLTEDLIDQLEDIVVTNKENKGMSPSTPLDQPESEPSVDNPKNSDSSYKSPDSSSKSSDSSKSMNKQGVAPSPIGVVPTSGPMTGPIKSPTTQINGTPKQSINSVNSIPTPKSTVQSPPPKSIPPPSVVKAPLPPTSTSKVSHAEHISTNCFLG</sequence>
<gene>
    <name evidence="3" type="ORF">CPELLU_LOCUS6739</name>
</gene>
<feature type="compositionally biased region" description="Polar residues" evidence="1">
    <location>
        <begin position="122"/>
        <end position="149"/>
    </location>
</feature>
<feature type="chain" id="PRO_5040394059" evidence="2">
    <location>
        <begin position="23"/>
        <end position="187"/>
    </location>
</feature>
<feature type="compositionally biased region" description="Polar residues" evidence="1">
    <location>
        <begin position="169"/>
        <end position="187"/>
    </location>
</feature>
<protein>
    <submittedName>
        <fullName evidence="3">9322_t:CDS:1</fullName>
    </submittedName>
</protein>
<reference evidence="3" key="1">
    <citation type="submission" date="2021-06" db="EMBL/GenBank/DDBJ databases">
        <authorList>
            <person name="Kallberg Y."/>
            <person name="Tangrot J."/>
            <person name="Rosling A."/>
        </authorList>
    </citation>
    <scope>NUCLEOTIDE SEQUENCE</scope>
    <source>
        <strain evidence="3">FL966</strain>
    </source>
</reference>
<evidence type="ECO:0000256" key="2">
    <source>
        <dbReference type="SAM" id="SignalP"/>
    </source>
</evidence>
<dbReference type="AlphaFoldDB" id="A0A9N9GE11"/>
<keyword evidence="4" id="KW-1185">Reference proteome</keyword>
<evidence type="ECO:0000313" key="4">
    <source>
        <dbReference type="Proteomes" id="UP000789759"/>
    </source>
</evidence>
<feature type="non-terminal residue" evidence="3">
    <location>
        <position position="187"/>
    </location>
</feature>
<evidence type="ECO:0000256" key="1">
    <source>
        <dbReference type="SAM" id="MobiDB-lite"/>
    </source>
</evidence>
<dbReference type="EMBL" id="CAJVQA010004290">
    <property type="protein sequence ID" value="CAG8595483.1"/>
    <property type="molecule type" value="Genomic_DNA"/>
</dbReference>